<sequence>MHELSAHNSKDCNRDHETIAQYRKAAPEHVKTTGKMITFVNGIQKKLPPLSFGSFFQLRYQSIEEAGKDRISDGDIHLETVKADRTNVVRRLQFSEGGTSAQPIPSVVDVVQGNRSAQMAHNSKDCNRGHETIARYRKAAPEHVKTTGKMITSVNGIQKKLPPLTFGSFLPLRYQSIEEAGKDYISDGDIHLETVKADRTNVPDNSKDCNRDHETIARYRKAAPEHVKTTGKMITSVNGIQKKLPPLTFGSFLPLRYQSIEEAGKDYISDSDIHLETVKADRTNVVR</sequence>
<name>A0A9Q1L988_9SOLA</name>
<reference evidence="2" key="1">
    <citation type="journal article" date="2023" name="Proc. Natl. Acad. Sci. U.S.A.">
        <title>Genomic and structural basis for evolution of tropane alkaloid biosynthesis.</title>
        <authorList>
            <person name="Wanga Y.-J."/>
            <person name="Taina T."/>
            <person name="Yua J.-Y."/>
            <person name="Lia J."/>
            <person name="Xua B."/>
            <person name="Chenc J."/>
            <person name="D'Auriad J.C."/>
            <person name="Huanga J.-P."/>
            <person name="Huanga S.-X."/>
        </authorList>
    </citation>
    <scope>NUCLEOTIDE SEQUENCE [LARGE SCALE GENOMIC DNA]</scope>
    <source>
        <strain evidence="2">cv. KIB-2019</strain>
    </source>
</reference>
<organism evidence="1 2">
    <name type="scientific">Anisodus acutangulus</name>
    <dbReference type="NCBI Taxonomy" id="402998"/>
    <lineage>
        <taxon>Eukaryota</taxon>
        <taxon>Viridiplantae</taxon>
        <taxon>Streptophyta</taxon>
        <taxon>Embryophyta</taxon>
        <taxon>Tracheophyta</taxon>
        <taxon>Spermatophyta</taxon>
        <taxon>Magnoliopsida</taxon>
        <taxon>eudicotyledons</taxon>
        <taxon>Gunneridae</taxon>
        <taxon>Pentapetalae</taxon>
        <taxon>asterids</taxon>
        <taxon>lamiids</taxon>
        <taxon>Solanales</taxon>
        <taxon>Solanaceae</taxon>
        <taxon>Solanoideae</taxon>
        <taxon>Hyoscyameae</taxon>
        <taxon>Anisodus</taxon>
    </lineage>
</organism>
<dbReference type="OrthoDB" id="1325556at2759"/>
<protein>
    <submittedName>
        <fullName evidence="1">Uncharacterized protein</fullName>
    </submittedName>
</protein>
<dbReference type="EMBL" id="JAJAGQ010000021">
    <property type="protein sequence ID" value="KAJ8531632.1"/>
    <property type="molecule type" value="Genomic_DNA"/>
</dbReference>
<dbReference type="Proteomes" id="UP001152561">
    <property type="component" value="Unassembled WGS sequence"/>
</dbReference>
<comment type="caution">
    <text evidence="1">The sequence shown here is derived from an EMBL/GenBank/DDBJ whole genome shotgun (WGS) entry which is preliminary data.</text>
</comment>
<keyword evidence="2" id="KW-1185">Reference proteome</keyword>
<accession>A0A9Q1L988</accession>
<evidence type="ECO:0000313" key="1">
    <source>
        <dbReference type="EMBL" id="KAJ8531632.1"/>
    </source>
</evidence>
<evidence type="ECO:0000313" key="2">
    <source>
        <dbReference type="Proteomes" id="UP001152561"/>
    </source>
</evidence>
<gene>
    <name evidence="1" type="ORF">K7X08_034126</name>
</gene>
<dbReference type="AlphaFoldDB" id="A0A9Q1L988"/>
<proteinExistence type="predicted"/>